<comment type="caution">
    <text evidence="2">The sequence shown here is derived from an EMBL/GenBank/DDBJ whole genome shotgun (WGS) entry which is preliminary data.</text>
</comment>
<keyword evidence="1" id="KW-1133">Transmembrane helix</keyword>
<organism evidence="2">
    <name type="scientific">marine sediment metagenome</name>
    <dbReference type="NCBI Taxonomy" id="412755"/>
    <lineage>
        <taxon>unclassified sequences</taxon>
        <taxon>metagenomes</taxon>
        <taxon>ecological metagenomes</taxon>
    </lineage>
</organism>
<reference evidence="2" key="1">
    <citation type="journal article" date="2014" name="Front. Microbiol.">
        <title>High frequency of phylogenetically diverse reductive dehalogenase-homologous genes in deep subseafloor sedimentary metagenomes.</title>
        <authorList>
            <person name="Kawai M."/>
            <person name="Futagami T."/>
            <person name="Toyoda A."/>
            <person name="Takaki Y."/>
            <person name="Nishi S."/>
            <person name="Hori S."/>
            <person name="Arai W."/>
            <person name="Tsubouchi T."/>
            <person name="Morono Y."/>
            <person name="Uchiyama I."/>
            <person name="Ito T."/>
            <person name="Fujiyama A."/>
            <person name="Inagaki F."/>
            <person name="Takami H."/>
        </authorList>
    </citation>
    <scope>NUCLEOTIDE SEQUENCE</scope>
    <source>
        <strain evidence="2">Expedition CK06-06</strain>
    </source>
</reference>
<keyword evidence="1" id="KW-0812">Transmembrane</keyword>
<proteinExistence type="predicted"/>
<evidence type="ECO:0000313" key="2">
    <source>
        <dbReference type="EMBL" id="GAI31730.1"/>
    </source>
</evidence>
<keyword evidence="1" id="KW-0472">Membrane</keyword>
<dbReference type="AlphaFoldDB" id="X1NY60"/>
<feature type="transmembrane region" description="Helical" evidence="1">
    <location>
        <begin position="58"/>
        <end position="77"/>
    </location>
</feature>
<accession>X1NY60</accession>
<protein>
    <submittedName>
        <fullName evidence="2">Uncharacterized protein</fullName>
    </submittedName>
</protein>
<name>X1NY60_9ZZZZ</name>
<gene>
    <name evidence="2" type="ORF">S06H3_28911</name>
</gene>
<dbReference type="EMBL" id="BARV01016910">
    <property type="protein sequence ID" value="GAI31730.1"/>
    <property type="molecule type" value="Genomic_DNA"/>
</dbReference>
<feature type="non-terminal residue" evidence="2">
    <location>
        <position position="1"/>
    </location>
</feature>
<evidence type="ECO:0000256" key="1">
    <source>
        <dbReference type="SAM" id="Phobius"/>
    </source>
</evidence>
<sequence>SMNCQFSNPVNLSENAADWEYQVMDCQFSEDENPVLLVDSTNTSSTFYLSKTVSYADIWLMFIFSVVITFVICEKIAKFIFSEK</sequence>